<dbReference type="InterPro" id="IPR036291">
    <property type="entry name" value="NAD(P)-bd_dom_sf"/>
</dbReference>
<dbReference type="SUPFAM" id="SSF55347">
    <property type="entry name" value="Glyceraldehyde-3-phosphate dehydrogenase-like, C-terminal domain"/>
    <property type="match status" value="1"/>
</dbReference>
<evidence type="ECO:0000256" key="5">
    <source>
        <dbReference type="ARBA" id="ARBA00023002"/>
    </source>
</evidence>
<protein>
    <submittedName>
        <fullName evidence="9">Oxidoreductase</fullName>
    </submittedName>
</protein>
<dbReference type="SUPFAM" id="SSF51735">
    <property type="entry name" value="NAD(P)-binding Rossmann-fold domains"/>
    <property type="match status" value="2"/>
</dbReference>
<evidence type="ECO:0000256" key="3">
    <source>
        <dbReference type="ARBA" id="ARBA00022723"/>
    </source>
</evidence>
<feature type="compositionally biased region" description="Basic and acidic residues" evidence="6">
    <location>
        <begin position="393"/>
        <end position="402"/>
    </location>
</feature>
<dbReference type="SUPFAM" id="SSF50129">
    <property type="entry name" value="GroES-like"/>
    <property type="match status" value="1"/>
</dbReference>
<accession>A0A1S1RL45</accession>
<name>A0A1S1RL45_9ACTN</name>
<keyword evidence="4" id="KW-0862">Zinc</keyword>
<dbReference type="RefSeq" id="WP_071082040.1">
    <property type="nucleotide sequence ID" value="NZ_MBLM01000002.1"/>
</dbReference>
<proteinExistence type="inferred from homology"/>
<dbReference type="Proteomes" id="UP000179627">
    <property type="component" value="Unassembled WGS sequence"/>
</dbReference>
<keyword evidence="5" id="KW-0560">Oxidoreductase</keyword>
<feature type="region of interest" description="Disordered" evidence="6">
    <location>
        <begin position="393"/>
        <end position="417"/>
    </location>
</feature>
<dbReference type="PANTHER" id="PTHR43350">
    <property type="entry name" value="NAD-DEPENDENT ALCOHOL DEHYDROGENASE"/>
    <property type="match status" value="1"/>
</dbReference>
<evidence type="ECO:0000259" key="8">
    <source>
        <dbReference type="Pfam" id="PF01408"/>
    </source>
</evidence>
<comment type="similarity">
    <text evidence="2">Belongs to the zinc-containing alcohol dehydrogenase family.</text>
</comment>
<evidence type="ECO:0000313" key="9">
    <source>
        <dbReference type="EMBL" id="OHV46511.1"/>
    </source>
</evidence>
<feature type="compositionally biased region" description="Low complexity" evidence="6">
    <location>
        <begin position="749"/>
        <end position="762"/>
    </location>
</feature>
<dbReference type="EMBL" id="MBLM01000002">
    <property type="protein sequence ID" value="OHV46511.1"/>
    <property type="molecule type" value="Genomic_DNA"/>
</dbReference>
<feature type="domain" description="Alcohol dehydrogenase-like C-terminal" evidence="7">
    <location>
        <begin position="182"/>
        <end position="272"/>
    </location>
</feature>
<evidence type="ECO:0000259" key="7">
    <source>
        <dbReference type="Pfam" id="PF00107"/>
    </source>
</evidence>
<evidence type="ECO:0000313" key="10">
    <source>
        <dbReference type="Proteomes" id="UP000179627"/>
    </source>
</evidence>
<dbReference type="PANTHER" id="PTHR43350:SF19">
    <property type="entry name" value="D-GULOSIDE 3-DEHYDROGENASE"/>
    <property type="match status" value="1"/>
</dbReference>
<keyword evidence="3" id="KW-0479">Metal-binding</keyword>
<dbReference type="AlphaFoldDB" id="A0A1S1RL45"/>
<dbReference type="Pfam" id="PF01408">
    <property type="entry name" value="GFO_IDH_MocA"/>
    <property type="match status" value="1"/>
</dbReference>
<comment type="cofactor">
    <cofactor evidence="1">
        <name>Zn(2+)</name>
        <dbReference type="ChEBI" id="CHEBI:29105"/>
    </cofactor>
</comment>
<dbReference type="CDD" id="cd08255">
    <property type="entry name" value="2-desacetyl-2-hydroxyethyl_bacteriochlorophyllide_like"/>
    <property type="match status" value="1"/>
</dbReference>
<dbReference type="Pfam" id="PF00107">
    <property type="entry name" value="ADH_zinc_N"/>
    <property type="match status" value="1"/>
</dbReference>
<gene>
    <name evidence="9" type="ORF">CC117_00915</name>
</gene>
<keyword evidence="10" id="KW-1185">Reference proteome</keyword>
<feature type="region of interest" description="Disordered" evidence="6">
    <location>
        <begin position="734"/>
        <end position="783"/>
    </location>
</feature>
<feature type="domain" description="Gfo/Idh/MocA-like oxidoreductase N-terminal" evidence="8">
    <location>
        <begin position="420"/>
        <end position="538"/>
    </location>
</feature>
<evidence type="ECO:0000256" key="6">
    <source>
        <dbReference type="SAM" id="MobiDB-lite"/>
    </source>
</evidence>
<dbReference type="InterPro" id="IPR000683">
    <property type="entry name" value="Gfo/Idh/MocA-like_OxRdtase_N"/>
</dbReference>
<dbReference type="Gene3D" id="3.40.50.720">
    <property type="entry name" value="NAD(P)-binding Rossmann-like Domain"/>
    <property type="match status" value="2"/>
</dbReference>
<reference evidence="10" key="1">
    <citation type="submission" date="2016-07" db="EMBL/GenBank/DDBJ databases">
        <title>Sequence Frankia sp. strain CcI1.17.</title>
        <authorList>
            <person name="Ghodhbane-Gtari F."/>
            <person name="Swanson E."/>
            <person name="Gueddou A."/>
            <person name="Morris K."/>
            <person name="Hezbri K."/>
            <person name="Ktari A."/>
            <person name="Nouioui I."/>
            <person name="Abebe-Akele F."/>
            <person name="Simpson S."/>
            <person name="Thomas K."/>
            <person name="Gtari M."/>
            <person name="Tisa L.S."/>
            <person name="Hurst S."/>
        </authorList>
    </citation>
    <scope>NUCLEOTIDE SEQUENCE [LARGE SCALE GENOMIC DNA]</scope>
    <source>
        <strain evidence="10">Cc1.17</strain>
    </source>
</reference>
<dbReference type="Gene3D" id="3.30.360.10">
    <property type="entry name" value="Dihydrodipicolinate Reductase, domain 2"/>
    <property type="match status" value="1"/>
</dbReference>
<dbReference type="GO" id="GO:0016491">
    <property type="term" value="F:oxidoreductase activity"/>
    <property type="evidence" value="ECO:0007669"/>
    <property type="project" value="UniProtKB-KW"/>
</dbReference>
<dbReference type="InterPro" id="IPR011032">
    <property type="entry name" value="GroES-like_sf"/>
</dbReference>
<evidence type="ECO:0000256" key="4">
    <source>
        <dbReference type="ARBA" id="ARBA00022833"/>
    </source>
</evidence>
<dbReference type="GO" id="GO:0000166">
    <property type="term" value="F:nucleotide binding"/>
    <property type="evidence" value="ECO:0007669"/>
    <property type="project" value="InterPro"/>
</dbReference>
<dbReference type="InterPro" id="IPR013149">
    <property type="entry name" value="ADH-like_C"/>
</dbReference>
<comment type="caution">
    <text evidence="9">The sequence shown here is derived from an EMBL/GenBank/DDBJ whole genome shotgun (WGS) entry which is preliminary data.</text>
</comment>
<dbReference type="OrthoDB" id="9792935at2"/>
<evidence type="ECO:0000256" key="1">
    <source>
        <dbReference type="ARBA" id="ARBA00001947"/>
    </source>
</evidence>
<sequence>MKQVVQVAGGGDVRVVETPVPAIEATEVLVETIATIVSSGTERAMTTLARSGLLAKARARPDLVRRVGEKARADGIGEAVRSVRDRLTSELPLGYSGAGRVLRAGSAVAGIRPGDLVATGGAGWANHAEYQAVPGLLCARVPDGVAATDAAFATIAAIALHGLRLAEVGPGAKVVVVGLGLIGQLAARIALASGCDVAGVDIADLPLAAAATAGVRALRESGDATTAEVREWSRGRGADAVLICAAGRSGDPVMRATELARDRAQLVVVGDVPLGLARGPFYEKELVLRFARSYGPGRYERGYERWGVDYPAGQVRWTEGRNQEAVLDLLAAGRLTVGDLVTHTFPIERAAAAYDLVATRREPYLAIRFDYPHRVDPTAGPAGRPVVAEAADRRGARQRGEHTPQATARVGTPSRRRGDRVGWIGAGNFSGSVLLPAFRAAGFDRFTTVASAGGRSARAFADRHGFHGAASGVDELLDDDDIDVVVIATPHSTHARLAAAALERGRHVWCEKPLALDAAELAMVERAASAGGGVLMVGLNRRFSPAVVEAQRRLAERDGPLSVVYRVAAGPVPADHWYSDRIEGGRLLGEVCHFVDTCAALAGSRVEAVTALPSRNGEALLAEDLAVTLRHMDGTLSTIAYSSARPRACRKETVEALAGRRHLRIDDFRELVVDGTSAWKGSQDKGHRAAAAAFLRMCRGGAADVTAELLASSRATLAAAASLGVGLPFLTGAAGPDPADPDSEKDLSTETAAAVAVPAARAAEPDGGPDLPVSPVHSKESEI</sequence>
<dbReference type="Gene3D" id="3.90.180.10">
    <property type="entry name" value="Medium-chain alcohol dehydrogenases, catalytic domain"/>
    <property type="match status" value="2"/>
</dbReference>
<evidence type="ECO:0000256" key="2">
    <source>
        <dbReference type="ARBA" id="ARBA00008072"/>
    </source>
</evidence>
<organism evidence="9 10">
    <name type="scientific">Parafrankia colletiae</name>
    <dbReference type="NCBI Taxonomy" id="573497"/>
    <lineage>
        <taxon>Bacteria</taxon>
        <taxon>Bacillati</taxon>
        <taxon>Actinomycetota</taxon>
        <taxon>Actinomycetes</taxon>
        <taxon>Frankiales</taxon>
        <taxon>Frankiaceae</taxon>
        <taxon>Parafrankia</taxon>
    </lineage>
</organism>
<dbReference type="GO" id="GO:0046872">
    <property type="term" value="F:metal ion binding"/>
    <property type="evidence" value="ECO:0007669"/>
    <property type="project" value="UniProtKB-KW"/>
</dbReference>